<dbReference type="InterPro" id="IPR001098">
    <property type="entry name" value="DNA-dir_DNA_pol_A_palm_dom"/>
</dbReference>
<dbReference type="EC" id="2.7.7.7" evidence="2"/>
<evidence type="ECO:0000256" key="1">
    <source>
        <dbReference type="ARBA" id="ARBA00007705"/>
    </source>
</evidence>
<dbReference type="InterPro" id="IPR012337">
    <property type="entry name" value="RNaseH-like_sf"/>
</dbReference>
<dbReference type="SMART" id="SM00482">
    <property type="entry name" value="POLAc"/>
    <property type="match status" value="1"/>
</dbReference>
<dbReference type="AlphaFoldDB" id="A0A1F7X2K2"/>
<dbReference type="GO" id="GO:0003677">
    <property type="term" value="F:DNA binding"/>
    <property type="evidence" value="ECO:0007669"/>
    <property type="project" value="InterPro"/>
</dbReference>
<dbReference type="SUPFAM" id="SSF52141">
    <property type="entry name" value="Uracil-DNA glycosylase-like"/>
    <property type="match status" value="1"/>
</dbReference>
<reference evidence="7 8" key="1">
    <citation type="journal article" date="2016" name="Nat. Commun.">
        <title>Thousands of microbial genomes shed light on interconnected biogeochemical processes in an aquifer system.</title>
        <authorList>
            <person name="Anantharaman K."/>
            <person name="Brown C.T."/>
            <person name="Hug L.A."/>
            <person name="Sharon I."/>
            <person name="Castelle C.J."/>
            <person name="Probst A.J."/>
            <person name="Thomas B.C."/>
            <person name="Singh A."/>
            <person name="Wilkins M.J."/>
            <person name="Karaoz U."/>
            <person name="Brodie E.L."/>
            <person name="Williams K.H."/>
            <person name="Hubbard S.S."/>
            <person name="Banfield J.F."/>
        </authorList>
    </citation>
    <scope>NUCLEOTIDE SEQUENCE [LARGE SCALE GENOMIC DNA]</scope>
</reference>
<gene>
    <name evidence="7" type="ORF">A2Z67_05215</name>
</gene>
<evidence type="ECO:0000313" key="8">
    <source>
        <dbReference type="Proteomes" id="UP000176939"/>
    </source>
</evidence>
<dbReference type="SUPFAM" id="SSF53098">
    <property type="entry name" value="Ribonuclease H-like"/>
    <property type="match status" value="1"/>
</dbReference>
<dbReference type="CDD" id="cd10030">
    <property type="entry name" value="UDG-F4_TTUDGA_SPO1dp_like"/>
    <property type="match status" value="1"/>
</dbReference>
<dbReference type="GO" id="GO:0006261">
    <property type="term" value="P:DNA-templated DNA replication"/>
    <property type="evidence" value="ECO:0007669"/>
    <property type="project" value="InterPro"/>
</dbReference>
<comment type="catalytic activity">
    <reaction evidence="4">
        <text>DNA(n) + a 2'-deoxyribonucleoside 5'-triphosphate = DNA(n+1) + diphosphate</text>
        <dbReference type="Rhea" id="RHEA:22508"/>
        <dbReference type="Rhea" id="RHEA-COMP:17339"/>
        <dbReference type="Rhea" id="RHEA-COMP:17340"/>
        <dbReference type="ChEBI" id="CHEBI:33019"/>
        <dbReference type="ChEBI" id="CHEBI:61560"/>
        <dbReference type="ChEBI" id="CHEBI:173112"/>
        <dbReference type="EC" id="2.7.7.7"/>
    </reaction>
</comment>
<keyword evidence="3" id="KW-0235">DNA replication</keyword>
<feature type="domain" description="DNA-directed DNA polymerase family A palm" evidence="5">
    <location>
        <begin position="587"/>
        <end position="809"/>
    </location>
</feature>
<proteinExistence type="inferred from homology"/>
<evidence type="ECO:0000256" key="4">
    <source>
        <dbReference type="ARBA" id="ARBA00049244"/>
    </source>
</evidence>
<dbReference type="Gene3D" id="1.10.150.20">
    <property type="entry name" value="5' to 3' exonuclease, C-terminal subdomain"/>
    <property type="match status" value="1"/>
</dbReference>
<dbReference type="GO" id="GO:0006302">
    <property type="term" value="P:double-strand break repair"/>
    <property type="evidence" value="ECO:0007669"/>
    <property type="project" value="TreeGrafter"/>
</dbReference>
<evidence type="ECO:0000259" key="6">
    <source>
        <dbReference type="SMART" id="SM00986"/>
    </source>
</evidence>
<protein>
    <recommendedName>
        <fullName evidence="2">DNA-directed DNA polymerase</fullName>
        <ecNumber evidence="2">2.7.7.7</ecNumber>
    </recommendedName>
</protein>
<dbReference type="Gene3D" id="3.40.470.10">
    <property type="entry name" value="Uracil-DNA glycosylase-like domain"/>
    <property type="match status" value="1"/>
</dbReference>
<evidence type="ECO:0000256" key="3">
    <source>
        <dbReference type="ARBA" id="ARBA00022705"/>
    </source>
</evidence>
<organism evidence="7 8">
    <name type="scientific">Candidatus Woesebacteria bacterium RBG_13_36_22</name>
    <dbReference type="NCBI Taxonomy" id="1802478"/>
    <lineage>
        <taxon>Bacteria</taxon>
        <taxon>Candidatus Woeseibacteriota</taxon>
    </lineage>
</organism>
<evidence type="ECO:0000259" key="5">
    <source>
        <dbReference type="SMART" id="SM00482"/>
    </source>
</evidence>
<dbReference type="Gene3D" id="1.20.1060.10">
    <property type="entry name" value="Taq DNA Polymerase, Chain T, domain 4"/>
    <property type="match status" value="1"/>
</dbReference>
<dbReference type="SUPFAM" id="SSF56672">
    <property type="entry name" value="DNA/RNA polymerases"/>
    <property type="match status" value="1"/>
</dbReference>
<dbReference type="Pfam" id="PF00476">
    <property type="entry name" value="DNA_pol_A"/>
    <property type="match status" value="1"/>
</dbReference>
<dbReference type="EMBL" id="MGFQ01000024">
    <property type="protein sequence ID" value="OGM09312.1"/>
    <property type="molecule type" value="Genomic_DNA"/>
</dbReference>
<dbReference type="InterPro" id="IPR036397">
    <property type="entry name" value="RNaseH_sf"/>
</dbReference>
<comment type="caution">
    <text evidence="7">The sequence shown here is derived from an EMBL/GenBank/DDBJ whole genome shotgun (WGS) entry which is preliminary data.</text>
</comment>
<dbReference type="Pfam" id="PF03167">
    <property type="entry name" value="UDG"/>
    <property type="match status" value="1"/>
</dbReference>
<dbReference type="InterPro" id="IPR043502">
    <property type="entry name" value="DNA/RNA_pol_sf"/>
</dbReference>
<dbReference type="InterPro" id="IPR036895">
    <property type="entry name" value="Uracil-DNA_glycosylase-like_sf"/>
</dbReference>
<dbReference type="PRINTS" id="PR00868">
    <property type="entry name" value="DNAPOLI"/>
</dbReference>
<accession>A0A1F7X2K2</accession>
<feature type="domain" description="Uracil-DNA glycosylase-like" evidence="6">
    <location>
        <begin position="49"/>
        <end position="204"/>
    </location>
</feature>
<dbReference type="InterPro" id="IPR018247">
    <property type="entry name" value="EF_Hand_1_Ca_BS"/>
</dbReference>
<dbReference type="Gene3D" id="3.30.70.370">
    <property type="match status" value="1"/>
</dbReference>
<dbReference type="GO" id="GO:0003887">
    <property type="term" value="F:DNA-directed DNA polymerase activity"/>
    <property type="evidence" value="ECO:0007669"/>
    <property type="project" value="UniProtKB-EC"/>
</dbReference>
<dbReference type="Gene3D" id="3.30.420.10">
    <property type="entry name" value="Ribonuclease H-like superfamily/Ribonuclease H"/>
    <property type="match status" value="1"/>
</dbReference>
<sequence>MIQQEWIVTQEELRVSKPKRKIRLRENDQLLTEIPCEKCRIIGRDKIVPGEGFPGRAMFIGMCPGEEEAIEGRPFVGKSGRFLRKILSECGFGESDCYFSNVVHCRLVDDKGKNRAPTNEEMKICGSFIQREIAEKNPSLIILLGEQPLKYFLNKSMISKYRGMLFKKMGRTFFVAHHPAYVIRLKQDHKEYKLFRQDMNRAYKILYGIKDEKVGVEKVLCNTKEKVLDALDTIAERKFVLDIETDAPGKIKERKALDPWATDFKITLIGFATRLEDGAIKAFSIPLEHKESSLNFEETFSVLHEFFEKEDLSPRGQNLKWDLKCLKVHFGFNIDSVDFDTLPAHPLLEGKTSHSLERMSIDYLNSDSYKVILRDGRQFGDIPLKELADMNMDDCINNLELAEIFEEELAKSNQLDYYRKNVLAPIPVFKNMEVQGVKVDMDYLEDLKKNLESGIANVFERLRGYKEVDENWGKTFDKVLASNKDLNTILFSKFNFTKPERKTTLGYAVDKKVLKELEMKHQHPFIKDLLEWKGLIKKLNTYISPYYDKGHIKYDGKIHGNIRQDITLTGRLSMENPNLQNIPVREGSEILRLFISSYEGGKIILGDYSQIELRVLAAASRDRKMIEAFMQNRDIHLATAATINGLSYETALSRYEAKDPQVKRMRDESKSVNFGIVYGMTEIGLAEQLGWYTGSGIHRELDTRRASTFIDEYLNIFDGVKEYMNKTIQDWRTKGYVETLFGRRIIIKGGPDRNKNERRAINSPIQGTASDICVMALVEMEKRLVKEELIMHPILTIHDALAFDTPPEEVEIGMILTKNIMESFQYPWMIGIPLKVDVHAGNNLAEAKG</sequence>
<evidence type="ECO:0000256" key="2">
    <source>
        <dbReference type="ARBA" id="ARBA00012417"/>
    </source>
</evidence>
<dbReference type="SMART" id="SM00987">
    <property type="entry name" value="UreE_C"/>
    <property type="match status" value="1"/>
</dbReference>
<dbReference type="PANTHER" id="PTHR10133">
    <property type="entry name" value="DNA POLYMERASE I"/>
    <property type="match status" value="1"/>
</dbReference>
<dbReference type="SMART" id="SM00986">
    <property type="entry name" value="UDG"/>
    <property type="match status" value="1"/>
</dbReference>
<dbReference type="PANTHER" id="PTHR10133:SF27">
    <property type="entry name" value="DNA POLYMERASE NU"/>
    <property type="match status" value="1"/>
</dbReference>
<comment type="similarity">
    <text evidence="1">Belongs to the DNA polymerase type-A family.</text>
</comment>
<dbReference type="Proteomes" id="UP000176939">
    <property type="component" value="Unassembled WGS sequence"/>
</dbReference>
<name>A0A1F7X2K2_9BACT</name>
<dbReference type="InterPro" id="IPR002298">
    <property type="entry name" value="DNA_polymerase_A"/>
</dbReference>
<dbReference type="InterPro" id="IPR005122">
    <property type="entry name" value="Uracil-DNA_glycosylase-like"/>
</dbReference>
<evidence type="ECO:0000313" key="7">
    <source>
        <dbReference type="EMBL" id="OGM09312.1"/>
    </source>
</evidence>
<dbReference type="PROSITE" id="PS00018">
    <property type="entry name" value="EF_HAND_1"/>
    <property type="match status" value="1"/>
</dbReference>